<dbReference type="OrthoDB" id="9787572at2"/>
<accession>A0A5R9DV98</accession>
<proteinExistence type="predicted"/>
<dbReference type="InterPro" id="IPR006549">
    <property type="entry name" value="HAD-SF_hydro_IIIA"/>
</dbReference>
<dbReference type="NCBIfam" id="TIGR01668">
    <property type="entry name" value="YqeG_hyp_ppase"/>
    <property type="match status" value="1"/>
</dbReference>
<dbReference type="GO" id="GO:0008962">
    <property type="term" value="F:phosphatidylglycerophosphatase activity"/>
    <property type="evidence" value="ECO:0007669"/>
    <property type="project" value="InterPro"/>
</dbReference>
<dbReference type="InterPro" id="IPR023214">
    <property type="entry name" value="HAD_sf"/>
</dbReference>
<gene>
    <name evidence="1" type="ORF">FEZ33_07805</name>
</gene>
<dbReference type="EMBL" id="VBSP01000026">
    <property type="protein sequence ID" value="TLQ40625.1"/>
    <property type="molecule type" value="Genomic_DNA"/>
</dbReference>
<sequence>MKKLLTPTWTINSIYAIKPEDLLRHDIKAIICDLDNTLIAWNQWEHTEEMAEWLTRFKDAGIGIYLLSNNNYDRVLKVAEPLELRFTSSALKPRRKHFVLAIEDLQVPKENVAVIGDQVMTDVIGANRNHLKSILVKPIAPNDNIFTIINRMIEKIAFKIVGIDRTGDWGNTLE</sequence>
<dbReference type="SUPFAM" id="SSF56784">
    <property type="entry name" value="HAD-like"/>
    <property type="match status" value="1"/>
</dbReference>
<evidence type="ECO:0000313" key="1">
    <source>
        <dbReference type="EMBL" id="TLQ40625.1"/>
    </source>
</evidence>
<comment type="caution">
    <text evidence="1">The sequence shown here is derived from an EMBL/GenBank/DDBJ whole genome shotgun (WGS) entry which is preliminary data.</text>
</comment>
<reference evidence="1 2" key="1">
    <citation type="submission" date="2019-05" db="EMBL/GenBank/DDBJ databases">
        <title>The metagenome of a microbial culture collection derived from dairy environment covers the genomic content of the human microbiome.</title>
        <authorList>
            <person name="Roder T."/>
            <person name="Wuthrich D."/>
            <person name="Sattari Z."/>
            <person name="Von Ah U."/>
            <person name="Bar C."/>
            <person name="Ronchi F."/>
            <person name="Macpherson A.J."/>
            <person name="Ganal-Vonarburg S.C."/>
            <person name="Bruggmann R."/>
            <person name="Vergeres G."/>
        </authorList>
    </citation>
    <scope>NUCLEOTIDE SEQUENCE [LARGE SCALE GENOMIC DNA]</scope>
    <source>
        <strain evidence="1 2">FAM 24227</strain>
    </source>
</reference>
<name>A0A5R9DV98_9LACT</name>
<dbReference type="Gene3D" id="3.40.50.1000">
    <property type="entry name" value="HAD superfamily/HAD-like"/>
    <property type="match status" value="1"/>
</dbReference>
<dbReference type="RefSeq" id="WP_138404845.1">
    <property type="nucleotide sequence ID" value="NZ_VBSP01000026.1"/>
</dbReference>
<dbReference type="Proteomes" id="UP000306420">
    <property type="component" value="Unassembled WGS sequence"/>
</dbReference>
<dbReference type="InterPro" id="IPR010021">
    <property type="entry name" value="PGPP1/Gep4"/>
</dbReference>
<dbReference type="Pfam" id="PF00702">
    <property type="entry name" value="Hydrolase"/>
    <property type="match status" value="1"/>
</dbReference>
<organism evidence="1 2">
    <name type="scientific">Ruoffia tabacinasalis</name>
    <dbReference type="NCBI Taxonomy" id="87458"/>
    <lineage>
        <taxon>Bacteria</taxon>
        <taxon>Bacillati</taxon>
        <taxon>Bacillota</taxon>
        <taxon>Bacilli</taxon>
        <taxon>Lactobacillales</taxon>
        <taxon>Aerococcaceae</taxon>
        <taxon>Ruoffia</taxon>
    </lineage>
</organism>
<dbReference type="InterPro" id="IPR036412">
    <property type="entry name" value="HAD-like_sf"/>
</dbReference>
<protein>
    <submittedName>
        <fullName evidence="1">YqeG family HAD IIIA-type phosphatase</fullName>
    </submittedName>
</protein>
<dbReference type="AlphaFoldDB" id="A0A5R9DV98"/>
<evidence type="ECO:0000313" key="2">
    <source>
        <dbReference type="Proteomes" id="UP000306420"/>
    </source>
</evidence>
<dbReference type="NCBIfam" id="TIGR01662">
    <property type="entry name" value="HAD-SF-IIIA"/>
    <property type="match status" value="1"/>
</dbReference>
<dbReference type="CDD" id="cd16416">
    <property type="entry name" value="HAD_BsYqeG-like"/>
    <property type="match status" value="1"/>
</dbReference>